<dbReference type="InterPro" id="IPR003096">
    <property type="entry name" value="SM22_calponin"/>
</dbReference>
<dbReference type="Pfam" id="PF00402">
    <property type="entry name" value="Calponin"/>
    <property type="match status" value="1"/>
</dbReference>
<accession>A0A085MZW7</accession>
<dbReference type="PANTHER" id="PTHR47385">
    <property type="entry name" value="CALPONIN"/>
    <property type="match status" value="1"/>
</dbReference>
<organism evidence="3">
    <name type="scientific">Trichuris suis</name>
    <name type="common">pig whipworm</name>
    <dbReference type="NCBI Taxonomy" id="68888"/>
    <lineage>
        <taxon>Eukaryota</taxon>
        <taxon>Metazoa</taxon>
        <taxon>Ecdysozoa</taxon>
        <taxon>Nematoda</taxon>
        <taxon>Enoplea</taxon>
        <taxon>Dorylaimia</taxon>
        <taxon>Trichinellida</taxon>
        <taxon>Trichuridae</taxon>
        <taxon>Trichuris</taxon>
    </lineage>
</organism>
<gene>
    <name evidence="2" type="ORF">M513_05164</name>
    <name evidence="3" type="ORF">M514_05164</name>
</gene>
<dbReference type="InterPro" id="IPR000557">
    <property type="entry name" value="Calponin_repeat"/>
</dbReference>
<dbReference type="SUPFAM" id="SSF47576">
    <property type="entry name" value="Calponin-homology domain, CH-domain"/>
    <property type="match status" value="1"/>
</dbReference>
<dbReference type="InterPro" id="IPR050606">
    <property type="entry name" value="Calponin-like"/>
</dbReference>
<proteinExistence type="inferred from homology"/>
<name>A0A085MZW7_9BILA</name>
<dbReference type="PRINTS" id="PR00888">
    <property type="entry name" value="SM22CALPONIN"/>
</dbReference>
<sequence>MFQMENISKFLEAVRALGVPEITCFQTVDLYESKHLYKVFETLRWTAAVAAKRNAPVPPAKFAYKLSDNNPRNFDQKTMQQTNVCIPMQQGSNKGASQKGMRPYGLPRQILLNGK</sequence>
<evidence type="ECO:0008006" key="5">
    <source>
        <dbReference type="Google" id="ProtNLM"/>
    </source>
</evidence>
<dbReference type="PANTHER" id="PTHR47385:SF19">
    <property type="entry name" value="TRANSGELIN"/>
    <property type="match status" value="1"/>
</dbReference>
<dbReference type="AlphaFoldDB" id="A0A085MZW7"/>
<dbReference type="GO" id="GO:0051015">
    <property type="term" value="F:actin filament binding"/>
    <property type="evidence" value="ECO:0007669"/>
    <property type="project" value="TreeGrafter"/>
</dbReference>
<dbReference type="EMBL" id="KL363212">
    <property type="protein sequence ID" value="KFD53897.1"/>
    <property type="molecule type" value="Genomic_DNA"/>
</dbReference>
<protein>
    <recommendedName>
        <fullName evidence="5">Calponin-homology (CH) domain-containing protein</fullName>
    </recommendedName>
</protein>
<evidence type="ECO:0000256" key="1">
    <source>
        <dbReference type="ARBA" id="ARBA00009631"/>
    </source>
</evidence>
<dbReference type="GO" id="GO:0015629">
    <property type="term" value="C:actin cytoskeleton"/>
    <property type="evidence" value="ECO:0007669"/>
    <property type="project" value="TreeGrafter"/>
</dbReference>
<dbReference type="Gene3D" id="1.10.418.10">
    <property type="entry name" value="Calponin-like domain"/>
    <property type="match status" value="1"/>
</dbReference>
<dbReference type="InterPro" id="IPR036872">
    <property type="entry name" value="CH_dom_sf"/>
</dbReference>
<dbReference type="Proteomes" id="UP000030764">
    <property type="component" value="Unassembled WGS sequence"/>
</dbReference>
<dbReference type="Proteomes" id="UP000030758">
    <property type="component" value="Unassembled WGS sequence"/>
</dbReference>
<comment type="similarity">
    <text evidence="1">Belongs to the calponin family.</text>
</comment>
<dbReference type="GO" id="GO:0007015">
    <property type="term" value="P:actin filament organization"/>
    <property type="evidence" value="ECO:0007669"/>
    <property type="project" value="TreeGrafter"/>
</dbReference>
<evidence type="ECO:0000313" key="4">
    <source>
        <dbReference type="Proteomes" id="UP000030764"/>
    </source>
</evidence>
<dbReference type="EMBL" id="KL367588">
    <property type="protein sequence ID" value="KFD62763.1"/>
    <property type="molecule type" value="Genomic_DNA"/>
</dbReference>
<reference evidence="3 4" key="1">
    <citation type="journal article" date="2014" name="Nat. Genet.">
        <title>Genome and transcriptome of the porcine whipworm Trichuris suis.</title>
        <authorList>
            <person name="Jex A.R."/>
            <person name="Nejsum P."/>
            <person name="Schwarz E.M."/>
            <person name="Hu L."/>
            <person name="Young N.D."/>
            <person name="Hall R.S."/>
            <person name="Korhonen P.K."/>
            <person name="Liao S."/>
            <person name="Thamsborg S."/>
            <person name="Xia J."/>
            <person name="Xu P."/>
            <person name="Wang S."/>
            <person name="Scheerlinck J.P."/>
            <person name="Hofmann A."/>
            <person name="Sternberg P.W."/>
            <person name="Wang J."/>
            <person name="Gasser R.B."/>
        </authorList>
    </citation>
    <scope>NUCLEOTIDE SEQUENCE [LARGE SCALE GENOMIC DNA]</scope>
    <source>
        <strain evidence="3">DCEP-RM93F</strain>
        <strain evidence="2">DCEP-RM93M</strain>
    </source>
</reference>
<evidence type="ECO:0000313" key="3">
    <source>
        <dbReference type="EMBL" id="KFD62763.1"/>
    </source>
</evidence>
<dbReference type="PROSITE" id="PS51122">
    <property type="entry name" value="CALPONIN_2"/>
    <property type="match status" value="1"/>
</dbReference>
<keyword evidence="4" id="KW-1185">Reference proteome</keyword>
<evidence type="ECO:0000313" key="2">
    <source>
        <dbReference type="EMBL" id="KFD53897.1"/>
    </source>
</evidence>